<evidence type="ECO:0000256" key="1">
    <source>
        <dbReference type="ARBA" id="ARBA00004496"/>
    </source>
</evidence>
<evidence type="ECO:0000256" key="5">
    <source>
        <dbReference type="ARBA" id="ARBA00022705"/>
    </source>
</evidence>
<evidence type="ECO:0000256" key="11">
    <source>
        <dbReference type="ARBA" id="ARBA00023236"/>
    </source>
</evidence>
<evidence type="ECO:0000313" key="16">
    <source>
        <dbReference type="Proteomes" id="UP000516046"/>
    </source>
</evidence>
<evidence type="ECO:0000256" key="13">
    <source>
        <dbReference type="RuleBase" id="RU000578"/>
    </source>
</evidence>
<dbReference type="GO" id="GO:0006260">
    <property type="term" value="P:DNA replication"/>
    <property type="evidence" value="ECO:0007669"/>
    <property type="project" value="UniProtKB-UniRule"/>
</dbReference>
<comment type="subcellular location">
    <subcellularLocation>
        <location evidence="1 12 13">Cytoplasm</location>
    </subcellularLocation>
</comment>
<keyword evidence="16" id="KW-1185">Reference proteome</keyword>
<dbReference type="NCBIfam" id="TIGR00611">
    <property type="entry name" value="recf"/>
    <property type="match status" value="1"/>
</dbReference>
<evidence type="ECO:0000256" key="3">
    <source>
        <dbReference type="ARBA" id="ARBA00020170"/>
    </source>
</evidence>
<keyword evidence="5 12" id="KW-0235">DNA replication</keyword>
<dbReference type="InterPro" id="IPR003395">
    <property type="entry name" value="RecF/RecN/SMC_N"/>
</dbReference>
<dbReference type="Pfam" id="PF02463">
    <property type="entry name" value="SMC_N"/>
    <property type="match status" value="1"/>
</dbReference>
<proteinExistence type="inferred from homology"/>
<organism evidence="15 16">
    <name type="scientific">Caproicibacterium amylolyticum</name>
    <dbReference type="NCBI Taxonomy" id="2766537"/>
    <lineage>
        <taxon>Bacteria</taxon>
        <taxon>Bacillati</taxon>
        <taxon>Bacillota</taxon>
        <taxon>Clostridia</taxon>
        <taxon>Eubacteriales</taxon>
        <taxon>Oscillospiraceae</taxon>
        <taxon>Caproicibacterium</taxon>
    </lineage>
</organism>
<dbReference type="GO" id="GO:0003697">
    <property type="term" value="F:single-stranded DNA binding"/>
    <property type="evidence" value="ECO:0007669"/>
    <property type="project" value="UniProtKB-UniRule"/>
</dbReference>
<dbReference type="RefSeq" id="WP_212507162.1">
    <property type="nucleotide sequence ID" value="NZ_CP060696.1"/>
</dbReference>
<evidence type="ECO:0000256" key="10">
    <source>
        <dbReference type="ARBA" id="ARBA00023204"/>
    </source>
</evidence>
<dbReference type="GO" id="GO:0000731">
    <property type="term" value="P:DNA synthesis involved in DNA repair"/>
    <property type="evidence" value="ECO:0007669"/>
    <property type="project" value="TreeGrafter"/>
</dbReference>
<dbReference type="HAMAP" id="MF_00365">
    <property type="entry name" value="RecF"/>
    <property type="match status" value="1"/>
</dbReference>
<sequence length="360" mass="39820">MKILSLTCRSYRNLGEVRFEPRSGVNVIWGENAQGKTNLLEAMWLFTGGHSFRGAKDSELVQHEAAGTQLELGFYSEEREQSASLTIEGGRRHAQLNGIDLRSSNGLVGHFCAVIFSPEHISLVREGPANRRNFLDAALCQLKPGYVRLLNRYQHTLLQRNALLKDIPRHRELADTLPIWDARIVQDGTQIAAHRKQYLTRLSTAAAAVYNGLSHGKEQLGLVYLSTADDLAGALREGRERDIRQGFTGVGPHRDDMEILLDGSSARSYGSQGQKRSIVLALKLAEAAMLEETTGEKPVVLLDDVLSELDSSRQDYLLNHLSDCQVFITCCEPEQAQSLRGGGLYRVENGCVCPARPNPA</sequence>
<dbReference type="PROSITE" id="PS00618">
    <property type="entry name" value="RECF_2"/>
    <property type="match status" value="1"/>
</dbReference>
<dbReference type="AlphaFoldDB" id="A0A7G9WHD5"/>
<evidence type="ECO:0000256" key="4">
    <source>
        <dbReference type="ARBA" id="ARBA00022490"/>
    </source>
</evidence>
<keyword evidence="4 12" id="KW-0963">Cytoplasm</keyword>
<dbReference type="GO" id="GO:0006302">
    <property type="term" value="P:double-strand break repair"/>
    <property type="evidence" value="ECO:0007669"/>
    <property type="project" value="TreeGrafter"/>
</dbReference>
<dbReference type="EMBL" id="CP060696">
    <property type="protein sequence ID" value="QNO18097.1"/>
    <property type="molecule type" value="Genomic_DNA"/>
</dbReference>
<dbReference type="GO" id="GO:0005737">
    <property type="term" value="C:cytoplasm"/>
    <property type="evidence" value="ECO:0007669"/>
    <property type="project" value="UniProtKB-SubCell"/>
</dbReference>
<evidence type="ECO:0000256" key="8">
    <source>
        <dbReference type="ARBA" id="ARBA00022840"/>
    </source>
</evidence>
<dbReference type="PROSITE" id="PS00617">
    <property type="entry name" value="RECF_1"/>
    <property type="match status" value="1"/>
</dbReference>
<keyword evidence="8 12" id="KW-0067">ATP-binding</keyword>
<feature type="domain" description="RecF/RecN/SMC N-terminal" evidence="14">
    <location>
        <begin position="5"/>
        <end position="338"/>
    </location>
</feature>
<dbReference type="PANTHER" id="PTHR32182">
    <property type="entry name" value="DNA REPLICATION AND REPAIR PROTEIN RECF"/>
    <property type="match status" value="1"/>
</dbReference>
<evidence type="ECO:0000259" key="14">
    <source>
        <dbReference type="Pfam" id="PF02463"/>
    </source>
</evidence>
<evidence type="ECO:0000256" key="9">
    <source>
        <dbReference type="ARBA" id="ARBA00023125"/>
    </source>
</evidence>
<evidence type="ECO:0000256" key="2">
    <source>
        <dbReference type="ARBA" id="ARBA00008016"/>
    </source>
</evidence>
<feature type="binding site" evidence="12">
    <location>
        <begin position="30"/>
        <end position="37"/>
    </location>
    <ligand>
        <name>ATP</name>
        <dbReference type="ChEBI" id="CHEBI:30616"/>
    </ligand>
</feature>
<dbReference type="SUPFAM" id="SSF52540">
    <property type="entry name" value="P-loop containing nucleoside triphosphate hydrolases"/>
    <property type="match status" value="1"/>
</dbReference>
<dbReference type="Proteomes" id="UP000516046">
    <property type="component" value="Chromosome"/>
</dbReference>
<accession>A0A7G9WHD5</accession>
<comment type="function">
    <text evidence="12 13">The RecF protein is involved in DNA metabolism; it is required for DNA replication and normal SOS inducibility. RecF binds preferentially to single-stranded, linear DNA. It also seems to bind ATP.</text>
</comment>
<protein>
    <recommendedName>
        <fullName evidence="3 12">DNA replication and repair protein RecF</fullName>
    </recommendedName>
</protein>
<gene>
    <name evidence="12 15" type="primary">recF</name>
    <name evidence="15" type="ORF">H6X83_00020</name>
</gene>
<dbReference type="PANTHER" id="PTHR32182:SF0">
    <property type="entry name" value="DNA REPLICATION AND REPAIR PROTEIN RECF"/>
    <property type="match status" value="1"/>
</dbReference>
<dbReference type="KEGG" id="caml:H6X83_00020"/>
<dbReference type="InterPro" id="IPR027417">
    <property type="entry name" value="P-loop_NTPase"/>
</dbReference>
<dbReference type="InterPro" id="IPR018078">
    <property type="entry name" value="DNA-binding_RecF_CS"/>
</dbReference>
<name>A0A7G9WHD5_9FIRM</name>
<dbReference type="GO" id="GO:0005524">
    <property type="term" value="F:ATP binding"/>
    <property type="evidence" value="ECO:0007669"/>
    <property type="project" value="UniProtKB-UniRule"/>
</dbReference>
<keyword evidence="7 12" id="KW-0227">DNA damage</keyword>
<dbReference type="Gene3D" id="1.20.1050.90">
    <property type="entry name" value="RecF/RecN/SMC, N-terminal domain"/>
    <property type="match status" value="1"/>
</dbReference>
<comment type="similarity">
    <text evidence="2 12 13">Belongs to the RecF family.</text>
</comment>
<keyword evidence="11 12" id="KW-0742">SOS response</keyword>
<keyword evidence="6 12" id="KW-0547">Nucleotide-binding</keyword>
<evidence type="ECO:0000256" key="7">
    <source>
        <dbReference type="ARBA" id="ARBA00022763"/>
    </source>
</evidence>
<evidence type="ECO:0000313" key="15">
    <source>
        <dbReference type="EMBL" id="QNO18097.1"/>
    </source>
</evidence>
<evidence type="ECO:0000256" key="12">
    <source>
        <dbReference type="HAMAP-Rule" id="MF_00365"/>
    </source>
</evidence>
<dbReference type="InterPro" id="IPR042174">
    <property type="entry name" value="RecF_2"/>
</dbReference>
<dbReference type="Gene3D" id="3.40.50.300">
    <property type="entry name" value="P-loop containing nucleotide triphosphate hydrolases"/>
    <property type="match status" value="1"/>
</dbReference>
<dbReference type="InterPro" id="IPR001238">
    <property type="entry name" value="DNA-binding_RecF"/>
</dbReference>
<keyword evidence="9 12" id="KW-0238">DNA-binding</keyword>
<reference evidence="15 16" key="1">
    <citation type="submission" date="2020-08" db="EMBL/GenBank/DDBJ databases">
        <authorList>
            <person name="Ren C."/>
            <person name="Gu Y."/>
            <person name="Xu Y."/>
        </authorList>
    </citation>
    <scope>NUCLEOTIDE SEQUENCE [LARGE SCALE GENOMIC DNA]</scope>
    <source>
        <strain evidence="15 16">LBM18003</strain>
    </source>
</reference>
<keyword evidence="10 12" id="KW-0234">DNA repair</keyword>
<dbReference type="GO" id="GO:0009432">
    <property type="term" value="P:SOS response"/>
    <property type="evidence" value="ECO:0007669"/>
    <property type="project" value="UniProtKB-UniRule"/>
</dbReference>
<evidence type="ECO:0000256" key="6">
    <source>
        <dbReference type="ARBA" id="ARBA00022741"/>
    </source>
</evidence>